<dbReference type="PIRSF" id="PIRSF016020">
    <property type="entry name" value="PHexose_mutarotase"/>
    <property type="match status" value="1"/>
</dbReference>
<comment type="caution">
    <text evidence="6">The sequence shown here is derived from an EMBL/GenBank/DDBJ whole genome shotgun (WGS) entry which is preliminary data.</text>
</comment>
<dbReference type="AlphaFoldDB" id="M7P033"/>
<name>M7P033_9GAMM</name>
<comment type="catalytic activity">
    <reaction evidence="1">
        <text>alpha-D-glucose 6-phosphate = beta-D-glucose 6-phosphate</text>
        <dbReference type="Rhea" id="RHEA:16249"/>
        <dbReference type="ChEBI" id="CHEBI:58225"/>
        <dbReference type="ChEBI" id="CHEBI:58247"/>
        <dbReference type="EC" id="5.1.3.15"/>
    </reaction>
</comment>
<proteinExistence type="inferred from homology"/>
<organism evidence="6 7">
    <name type="scientific">Methylophaga lonarensis MPL</name>
    <dbReference type="NCBI Taxonomy" id="1286106"/>
    <lineage>
        <taxon>Bacteria</taxon>
        <taxon>Pseudomonadati</taxon>
        <taxon>Pseudomonadota</taxon>
        <taxon>Gammaproteobacteria</taxon>
        <taxon>Thiotrichales</taxon>
        <taxon>Piscirickettsiaceae</taxon>
        <taxon>Methylophaga</taxon>
    </lineage>
</organism>
<protein>
    <recommendedName>
        <fullName evidence="4">Putative glucose-6-phosphate 1-epimerase</fullName>
        <ecNumber evidence="4">5.1.3.15</ecNumber>
    </recommendedName>
</protein>
<feature type="active site" evidence="5">
    <location>
        <position position="293"/>
    </location>
</feature>
<evidence type="ECO:0000313" key="6">
    <source>
        <dbReference type="EMBL" id="EMR12816.1"/>
    </source>
</evidence>
<dbReference type="Gene3D" id="2.70.98.10">
    <property type="match status" value="1"/>
</dbReference>
<dbReference type="PANTHER" id="PTHR11122:SF13">
    <property type="entry name" value="GLUCOSE-6-PHOSPHATE 1-EPIMERASE"/>
    <property type="match status" value="1"/>
</dbReference>
<dbReference type="InterPro" id="IPR008183">
    <property type="entry name" value="Aldose_1/G6P_1-epimerase"/>
</dbReference>
<keyword evidence="3 4" id="KW-0413">Isomerase</keyword>
<dbReference type="OrthoDB" id="9790727at2"/>
<comment type="similarity">
    <text evidence="2 4">Belongs to the glucose-6-phosphate 1-epimerase family.</text>
</comment>
<dbReference type="InterPro" id="IPR011013">
    <property type="entry name" value="Gal_mutarotase_sf_dom"/>
</dbReference>
<dbReference type="Proteomes" id="UP000012019">
    <property type="component" value="Unassembled WGS sequence"/>
</dbReference>
<dbReference type="InterPro" id="IPR025532">
    <property type="entry name" value="G6P_1-epimerase"/>
</dbReference>
<dbReference type="PANTHER" id="PTHR11122">
    <property type="entry name" value="APOSPORY-ASSOCIATED PROTEIN C-RELATED"/>
    <property type="match status" value="1"/>
</dbReference>
<evidence type="ECO:0000256" key="1">
    <source>
        <dbReference type="ARBA" id="ARBA00001096"/>
    </source>
</evidence>
<dbReference type="EMBL" id="APHR01000040">
    <property type="protein sequence ID" value="EMR12816.1"/>
    <property type="molecule type" value="Genomic_DNA"/>
</dbReference>
<dbReference type="CDD" id="cd09020">
    <property type="entry name" value="D-hex-6-P-epi_like"/>
    <property type="match status" value="1"/>
</dbReference>
<dbReference type="GO" id="GO:0005975">
    <property type="term" value="P:carbohydrate metabolic process"/>
    <property type="evidence" value="ECO:0007669"/>
    <property type="project" value="InterPro"/>
</dbReference>
<dbReference type="GO" id="GO:0047938">
    <property type="term" value="F:glucose-6-phosphate 1-epimerase activity"/>
    <property type="evidence" value="ECO:0007669"/>
    <property type="project" value="UniProtKB-UniRule"/>
</dbReference>
<evidence type="ECO:0000313" key="7">
    <source>
        <dbReference type="Proteomes" id="UP000012019"/>
    </source>
</evidence>
<dbReference type="PATRIC" id="fig|1286106.3.peg.1628"/>
<sequence>MAQQSHSHETGASPVFSFEAAKLIQQLNAQFAIDGKLRFVEGPEACIMIEATTRHAKAAISTYGAQILGYQPHDAEQDMLFLSPQSQYGNGKAIRGGVPLCWPWFGDDPTGRGRPAHGFARNRVWQVNAVKLDDEDQITISMSLPNSEDFQQYWHSAFKLSIEIQIGKTLKISLTTENCDQETFVISQALHTYFQVGDIEQVWLRGLDNYHYLDKTDSFHEKLQHDHVWFKNETDRVYLHSPEQLFIEDAALNRRIVVESHGSETTVVWNPWHKASQLADMADDAYKTFVCVETANAAGDSIRLAPGQSHTLMAEYWLMSRD</sequence>
<evidence type="ECO:0000256" key="4">
    <source>
        <dbReference type="PIRNR" id="PIRNR016020"/>
    </source>
</evidence>
<dbReference type="InterPro" id="IPR014718">
    <property type="entry name" value="GH-type_carb-bd"/>
</dbReference>
<accession>M7P033</accession>
<keyword evidence="7" id="KW-1185">Reference proteome</keyword>
<dbReference type="GO" id="GO:0005737">
    <property type="term" value="C:cytoplasm"/>
    <property type="evidence" value="ECO:0007669"/>
    <property type="project" value="TreeGrafter"/>
</dbReference>
<dbReference type="GO" id="GO:0030246">
    <property type="term" value="F:carbohydrate binding"/>
    <property type="evidence" value="ECO:0007669"/>
    <property type="project" value="UniProtKB-UniRule"/>
</dbReference>
<feature type="active site" evidence="5">
    <location>
        <position position="191"/>
    </location>
</feature>
<gene>
    <name evidence="6" type="ORF">MPL1_08117</name>
</gene>
<evidence type="ECO:0000256" key="2">
    <source>
        <dbReference type="ARBA" id="ARBA00005866"/>
    </source>
</evidence>
<reference evidence="6 7" key="1">
    <citation type="journal article" date="2013" name="Genome Announc.">
        <title>Draft Genome Sequence of Methylophaga lonarensis MPLT, a Haloalkaliphilic (Non-Methane-Utilizing) Methylotroph.</title>
        <authorList>
            <person name="Shetty S.A."/>
            <person name="Marathe N.P."/>
            <person name="Munot H."/>
            <person name="Antony C.P."/>
            <person name="Dhotre D.P."/>
            <person name="Murrell J.C."/>
            <person name="Shouche Y.S."/>
        </authorList>
    </citation>
    <scope>NUCLEOTIDE SEQUENCE [LARGE SCALE GENOMIC DNA]</scope>
    <source>
        <strain evidence="6 7">MPL</strain>
    </source>
</reference>
<dbReference type="eggNOG" id="COG0676">
    <property type="taxonomic scope" value="Bacteria"/>
</dbReference>
<dbReference type="EC" id="5.1.3.15" evidence="4"/>
<evidence type="ECO:0000256" key="5">
    <source>
        <dbReference type="PIRSR" id="PIRSR016020-1"/>
    </source>
</evidence>
<dbReference type="Pfam" id="PF01263">
    <property type="entry name" value="Aldose_epim"/>
    <property type="match status" value="1"/>
</dbReference>
<evidence type="ECO:0000256" key="3">
    <source>
        <dbReference type="ARBA" id="ARBA00023235"/>
    </source>
</evidence>
<dbReference type="STRING" id="1286106.MPL1_08117"/>
<dbReference type="SUPFAM" id="SSF74650">
    <property type="entry name" value="Galactose mutarotase-like"/>
    <property type="match status" value="1"/>
</dbReference>